<evidence type="ECO:0000313" key="12">
    <source>
        <dbReference type="Proteomes" id="UP000638570"/>
    </source>
</evidence>
<evidence type="ECO:0000256" key="5">
    <source>
        <dbReference type="ARBA" id="ARBA00022481"/>
    </source>
</evidence>
<evidence type="ECO:0000256" key="8">
    <source>
        <dbReference type="ARBA" id="ARBA00022989"/>
    </source>
</evidence>
<evidence type="ECO:0000313" key="11">
    <source>
        <dbReference type="EMBL" id="MBL1379329.1"/>
    </source>
</evidence>
<evidence type="ECO:0000256" key="7">
    <source>
        <dbReference type="ARBA" id="ARBA00022692"/>
    </source>
</evidence>
<gene>
    <name evidence="11" type="primary">gspG</name>
    <name evidence="11" type="ORF">JKV55_18670</name>
</gene>
<comment type="caution">
    <text evidence="11">The sequence shown here is derived from an EMBL/GenBank/DDBJ whole genome shotgun (WGS) entry which is preliminary data.</text>
</comment>
<keyword evidence="9" id="KW-0472">Membrane</keyword>
<evidence type="ECO:0000256" key="9">
    <source>
        <dbReference type="ARBA" id="ARBA00023136"/>
    </source>
</evidence>
<evidence type="ECO:0000256" key="2">
    <source>
        <dbReference type="ARBA" id="ARBA00009984"/>
    </source>
</evidence>
<dbReference type="InterPro" id="IPR045584">
    <property type="entry name" value="Pilin-like"/>
</dbReference>
<organism evidence="11 12">
    <name type="scientific">Zobellella iuensis</name>
    <dbReference type="NCBI Taxonomy" id="2803811"/>
    <lineage>
        <taxon>Bacteria</taxon>
        <taxon>Pseudomonadati</taxon>
        <taxon>Pseudomonadota</taxon>
        <taxon>Gammaproteobacteria</taxon>
        <taxon>Aeromonadales</taxon>
        <taxon>Aeromonadaceae</taxon>
        <taxon>Zobellella</taxon>
    </lineage>
</organism>
<keyword evidence="5" id="KW-0488">Methylation</keyword>
<dbReference type="Gene3D" id="3.30.700.10">
    <property type="entry name" value="Glycoprotein, Type 4 Pilin"/>
    <property type="match status" value="1"/>
</dbReference>
<evidence type="ECO:0000256" key="1">
    <source>
        <dbReference type="ARBA" id="ARBA00004377"/>
    </source>
</evidence>
<evidence type="ECO:0000256" key="3">
    <source>
        <dbReference type="ARBA" id="ARBA00020042"/>
    </source>
</evidence>
<evidence type="ECO:0000256" key="4">
    <source>
        <dbReference type="ARBA" id="ARBA00022475"/>
    </source>
</evidence>
<dbReference type="PRINTS" id="PR00813">
    <property type="entry name" value="BCTERIALGSPG"/>
</dbReference>
<name>A0ABS1QWS1_9GAMM</name>
<dbReference type="InterPro" id="IPR013545">
    <property type="entry name" value="T2SS_protein-GspG_C"/>
</dbReference>
<proteinExistence type="inferred from homology"/>
<comment type="subcellular location">
    <subcellularLocation>
        <location evidence="1">Cell inner membrane</location>
        <topology evidence="1">Single-pass membrane protein</topology>
    </subcellularLocation>
</comment>
<feature type="domain" description="Type II secretion system protein GspG C-terminal" evidence="10">
    <location>
        <begin position="29"/>
        <end position="136"/>
    </location>
</feature>
<dbReference type="Proteomes" id="UP000638570">
    <property type="component" value="Unassembled WGS sequence"/>
</dbReference>
<dbReference type="Pfam" id="PF08334">
    <property type="entry name" value="T2SSG"/>
    <property type="match status" value="1"/>
</dbReference>
<evidence type="ECO:0000259" key="10">
    <source>
        <dbReference type="Pfam" id="PF08334"/>
    </source>
</evidence>
<dbReference type="InterPro" id="IPR012902">
    <property type="entry name" value="N_methyl_site"/>
</dbReference>
<evidence type="ECO:0000256" key="6">
    <source>
        <dbReference type="ARBA" id="ARBA00022519"/>
    </source>
</evidence>
<dbReference type="Pfam" id="PF07963">
    <property type="entry name" value="N_methyl"/>
    <property type="match status" value="1"/>
</dbReference>
<reference evidence="12" key="1">
    <citation type="submission" date="2021-01" db="EMBL/GenBank/DDBJ databases">
        <title>Genome public.</title>
        <authorList>
            <person name="Liu C."/>
            <person name="Sun Q."/>
        </authorList>
    </citation>
    <scope>NUCLEOTIDE SEQUENCE [LARGE SCALE GENOMIC DNA]</scope>
    <source>
        <strain evidence="12">CGMCC 1.18722</strain>
    </source>
</reference>
<dbReference type="NCBIfam" id="TIGR01710">
    <property type="entry name" value="typeII_sec_gspG"/>
    <property type="match status" value="1"/>
</dbReference>
<keyword evidence="4" id="KW-1003">Cell membrane</keyword>
<protein>
    <recommendedName>
        <fullName evidence="3">Type II secretion system core protein G</fullName>
    </recommendedName>
</protein>
<dbReference type="NCBIfam" id="TIGR02532">
    <property type="entry name" value="IV_pilin_GFxxxE"/>
    <property type="match status" value="1"/>
</dbReference>
<dbReference type="PANTHER" id="PTHR30093:SF45">
    <property type="entry name" value="TYPE II SECRETION SYSTEM CORE PROTEIN G"/>
    <property type="match status" value="1"/>
</dbReference>
<dbReference type="SUPFAM" id="SSF54523">
    <property type="entry name" value="Pili subunits"/>
    <property type="match status" value="1"/>
</dbReference>
<dbReference type="PANTHER" id="PTHR30093">
    <property type="entry name" value="GENERAL SECRETION PATHWAY PROTEIN G"/>
    <property type="match status" value="1"/>
</dbReference>
<keyword evidence="8" id="KW-1133">Transmembrane helix</keyword>
<accession>A0ABS1QWS1</accession>
<dbReference type="InterPro" id="IPR000983">
    <property type="entry name" value="Bac_GSPG_pilin"/>
</dbReference>
<keyword evidence="7" id="KW-0812">Transmembrane</keyword>
<comment type="similarity">
    <text evidence="2">Belongs to the GSP G family.</text>
</comment>
<dbReference type="EMBL" id="JAERTZ010000033">
    <property type="protein sequence ID" value="MBL1379329.1"/>
    <property type="molecule type" value="Genomic_DNA"/>
</dbReference>
<dbReference type="InterPro" id="IPR010054">
    <property type="entry name" value="Type2_sec_GspG"/>
</dbReference>
<keyword evidence="6" id="KW-0997">Cell inner membrane</keyword>
<sequence>MKSRLGFTLLELLVVLVILGLLASLVGPQVLRQLAGSKTKTAQLQIRELSTALDLYRLEVGRYPTTSEGLDALLNAPANTRGWNGPYLTKRAIPKDPWGNDYHYRSPGQYDGFDLFSLGADNREGGTGEDQDVVSWE</sequence>
<keyword evidence="12" id="KW-1185">Reference proteome</keyword>